<dbReference type="EMBL" id="RQVS01000009">
    <property type="protein sequence ID" value="RRJ86442.1"/>
    <property type="molecule type" value="Genomic_DNA"/>
</dbReference>
<reference evidence="1 2" key="1">
    <citation type="submission" date="2018-11" db="EMBL/GenBank/DDBJ databases">
        <title>YIM 102482-1 draft genome.</title>
        <authorList>
            <person name="Li G."/>
            <person name="Jiang Y."/>
        </authorList>
    </citation>
    <scope>NUCLEOTIDE SEQUENCE [LARGE SCALE GENOMIC DNA]</scope>
    <source>
        <strain evidence="1 2">YIM 102482-1</strain>
    </source>
</reference>
<dbReference type="Proteomes" id="UP000274391">
    <property type="component" value="Unassembled WGS sequence"/>
</dbReference>
<evidence type="ECO:0000313" key="1">
    <source>
        <dbReference type="EMBL" id="RRJ86442.1"/>
    </source>
</evidence>
<keyword evidence="2" id="KW-1185">Reference proteome</keyword>
<name>A0A3P3VUG2_9MICO</name>
<protein>
    <submittedName>
        <fullName evidence="1">Uncharacterized protein</fullName>
    </submittedName>
</protein>
<dbReference type="OrthoDB" id="5125754at2"/>
<dbReference type="RefSeq" id="WP_124972625.1">
    <property type="nucleotide sequence ID" value="NZ_RQVS01000009.1"/>
</dbReference>
<dbReference type="AlphaFoldDB" id="A0A3P3VUG2"/>
<sequence>MSEWIPILVRADYVQNVMDMIVELEASFPDAIDPREHMTVTPGSPAAAALLPSDTDASEPDRLVWSVEDLKRLAAGSTVTTQRWTLAMDACSEHPGEYFSTSEIAEMTGMTIAEWRDAPRKITRHLKTHYDTVPVNADGNQMWPLHAKTRPEHPDEVSWMMTPATADRWKQARA</sequence>
<gene>
    <name evidence="1" type="ORF">EG850_08850</name>
</gene>
<evidence type="ECO:0000313" key="2">
    <source>
        <dbReference type="Proteomes" id="UP000274391"/>
    </source>
</evidence>
<comment type="caution">
    <text evidence="1">The sequence shown here is derived from an EMBL/GenBank/DDBJ whole genome shotgun (WGS) entry which is preliminary data.</text>
</comment>
<proteinExistence type="predicted"/>
<accession>A0A3P3VUG2</accession>
<organism evidence="1 2">
    <name type="scientific">Gulosibacter macacae</name>
    <dbReference type="NCBI Taxonomy" id="2488791"/>
    <lineage>
        <taxon>Bacteria</taxon>
        <taxon>Bacillati</taxon>
        <taxon>Actinomycetota</taxon>
        <taxon>Actinomycetes</taxon>
        <taxon>Micrococcales</taxon>
        <taxon>Microbacteriaceae</taxon>
        <taxon>Gulosibacter</taxon>
    </lineage>
</organism>